<dbReference type="InterPro" id="IPR052026">
    <property type="entry name" value="ExeA_AAA_ATPase_DNA-bind"/>
</dbReference>
<dbReference type="SUPFAM" id="SSF47413">
    <property type="entry name" value="lambda repressor-like DNA-binding domains"/>
    <property type="match status" value="1"/>
</dbReference>
<name>A0A6N4TIZ1_9FIRM</name>
<dbReference type="Gene3D" id="3.40.50.300">
    <property type="entry name" value="P-loop containing nucleotide triphosphate hydrolases"/>
    <property type="match status" value="1"/>
</dbReference>
<dbReference type="PROSITE" id="PS50943">
    <property type="entry name" value="HTH_CROC1"/>
    <property type="match status" value="1"/>
</dbReference>
<evidence type="ECO:0000313" key="3">
    <source>
        <dbReference type="Proteomes" id="UP000464754"/>
    </source>
</evidence>
<dbReference type="PANTHER" id="PTHR35894">
    <property type="entry name" value="GENERAL SECRETION PATHWAY PROTEIN A-RELATED"/>
    <property type="match status" value="1"/>
</dbReference>
<keyword evidence="3" id="KW-1185">Reference proteome</keyword>
<dbReference type="GO" id="GO:0003677">
    <property type="term" value="F:DNA binding"/>
    <property type="evidence" value="ECO:0007669"/>
    <property type="project" value="InterPro"/>
</dbReference>
<dbReference type="Gene3D" id="1.10.260.40">
    <property type="entry name" value="lambda repressor-like DNA-binding domains"/>
    <property type="match status" value="1"/>
</dbReference>
<dbReference type="RefSeq" id="WP_197743623.1">
    <property type="nucleotide sequence ID" value="NZ_AP019695.1"/>
</dbReference>
<dbReference type="EMBL" id="AP019695">
    <property type="protein sequence ID" value="BBK22753.1"/>
    <property type="molecule type" value="Genomic_DNA"/>
</dbReference>
<evidence type="ECO:0000313" key="2">
    <source>
        <dbReference type="EMBL" id="BBK22753.1"/>
    </source>
</evidence>
<accession>A0A6N4TIZ1</accession>
<evidence type="ECO:0000259" key="1">
    <source>
        <dbReference type="PROSITE" id="PS50943"/>
    </source>
</evidence>
<reference evidence="3" key="1">
    <citation type="submission" date="2019-05" db="EMBL/GenBank/DDBJ databases">
        <title>Complete genome sequencing of Absiella argi strain JCM 30884.</title>
        <authorList>
            <person name="Sakamoto M."/>
            <person name="Murakami T."/>
            <person name="Mori H."/>
        </authorList>
    </citation>
    <scope>NUCLEOTIDE SEQUENCE [LARGE SCALE GENOMIC DNA]</scope>
    <source>
        <strain evidence="3">JCM 30884</strain>
    </source>
</reference>
<dbReference type="InterPro" id="IPR001387">
    <property type="entry name" value="Cro/C1-type_HTH"/>
</dbReference>
<dbReference type="InterPro" id="IPR010982">
    <property type="entry name" value="Lambda_DNA-bd_dom_sf"/>
</dbReference>
<dbReference type="AlphaFoldDB" id="A0A6N4TIZ1"/>
<gene>
    <name evidence="2" type="ORF">Aargi30884_16560</name>
</gene>
<organism evidence="2 3">
    <name type="scientific">Amedibacterium intestinale</name>
    <dbReference type="NCBI Taxonomy" id="2583452"/>
    <lineage>
        <taxon>Bacteria</taxon>
        <taxon>Bacillati</taxon>
        <taxon>Bacillota</taxon>
        <taxon>Erysipelotrichia</taxon>
        <taxon>Erysipelotrichales</taxon>
        <taxon>Erysipelotrichaceae</taxon>
        <taxon>Amedibacterium</taxon>
    </lineage>
</organism>
<sequence length="315" mass="35146">MRNENIKERLEAYMKESGLSQAKIAPLIGVSMTALSQYRNGIYKGDVKAVESKIEEYMETVEEQQAQEEKAQPYKAVEDYIPTSVSEDIYRMIRYAQVNGGIAIAHGDAGIGKTKAAQKYVRENPTQAIYLEMSPVAGTLGNMLRLLARTLKLPESRNKMELTLSIREKLEGTNKVIIIDEAQHLKLSALEQIRTLADPNSITGTKGVGIVLIGNTEVYSKMKGKQEAQFAQLFSRIKMSRYYSTSNVTDEDVEKLFPVLKKQGMKKELGFLKGICKSKWGIRGATNVYDNSINNDDVSVKGLYAMARTLGIEVI</sequence>
<dbReference type="InterPro" id="IPR049945">
    <property type="entry name" value="AAA_22"/>
</dbReference>
<dbReference type="CDD" id="cd00093">
    <property type="entry name" value="HTH_XRE"/>
    <property type="match status" value="1"/>
</dbReference>
<protein>
    <submittedName>
        <fullName evidence="2">Mu-like prophage FluMu DNA transposition protein B</fullName>
    </submittedName>
</protein>
<dbReference type="KEGG" id="aarg:Aargi30884_16560"/>
<dbReference type="GO" id="GO:0016887">
    <property type="term" value="F:ATP hydrolysis activity"/>
    <property type="evidence" value="ECO:0007669"/>
    <property type="project" value="InterPro"/>
</dbReference>
<feature type="domain" description="HTH cro/C1-type" evidence="1">
    <location>
        <begin position="10"/>
        <end position="64"/>
    </location>
</feature>
<dbReference type="Pfam" id="PF13401">
    <property type="entry name" value="AAA_22"/>
    <property type="match status" value="1"/>
</dbReference>
<dbReference type="InterPro" id="IPR027417">
    <property type="entry name" value="P-loop_NTPase"/>
</dbReference>
<dbReference type="SMART" id="SM00530">
    <property type="entry name" value="HTH_XRE"/>
    <property type="match status" value="1"/>
</dbReference>
<dbReference type="Proteomes" id="UP000464754">
    <property type="component" value="Chromosome"/>
</dbReference>
<dbReference type="SUPFAM" id="SSF52540">
    <property type="entry name" value="P-loop containing nucleoside triphosphate hydrolases"/>
    <property type="match status" value="1"/>
</dbReference>
<proteinExistence type="predicted"/>
<dbReference type="PANTHER" id="PTHR35894:SF5">
    <property type="entry name" value="MU-LIKE PROPHAGE FLUMU DNA TRANSPOSITION PROTEIN B"/>
    <property type="match status" value="1"/>
</dbReference>